<name>A0A8S5S5Y2_9CAUD</name>
<dbReference type="GO" id="GO:0031297">
    <property type="term" value="P:replication fork processing"/>
    <property type="evidence" value="ECO:0007669"/>
    <property type="project" value="TreeGrafter"/>
</dbReference>
<dbReference type="Gene3D" id="3.40.50.300">
    <property type="entry name" value="P-loop containing nucleotide triphosphate hydrolases"/>
    <property type="match status" value="2"/>
</dbReference>
<dbReference type="SMART" id="SM00487">
    <property type="entry name" value="DEXDc"/>
    <property type="match status" value="1"/>
</dbReference>
<organism evidence="3">
    <name type="scientific">Podoviridae sp. ctsUe5</name>
    <dbReference type="NCBI Taxonomy" id="2827750"/>
    <lineage>
        <taxon>Viruses</taxon>
        <taxon>Duplodnaviria</taxon>
        <taxon>Heunggongvirae</taxon>
        <taxon>Uroviricota</taxon>
        <taxon>Caudoviricetes</taxon>
    </lineage>
</organism>
<dbReference type="PANTHER" id="PTHR45766">
    <property type="entry name" value="DNA ANNEALING HELICASE AND ENDONUCLEASE ZRANB3 FAMILY MEMBER"/>
    <property type="match status" value="1"/>
</dbReference>
<dbReference type="PANTHER" id="PTHR45766:SF6">
    <property type="entry name" value="SWI_SNF-RELATED MATRIX-ASSOCIATED ACTIN-DEPENDENT REGULATOR OF CHROMATIN SUBFAMILY A-LIKE PROTEIN 1"/>
    <property type="match status" value="1"/>
</dbReference>
<dbReference type="GO" id="GO:0005524">
    <property type="term" value="F:ATP binding"/>
    <property type="evidence" value="ECO:0007669"/>
    <property type="project" value="InterPro"/>
</dbReference>
<dbReference type="Pfam" id="PF04851">
    <property type="entry name" value="ResIII"/>
    <property type="match status" value="1"/>
</dbReference>
<dbReference type="GO" id="GO:0003677">
    <property type="term" value="F:DNA binding"/>
    <property type="evidence" value="ECO:0007669"/>
    <property type="project" value="InterPro"/>
</dbReference>
<reference evidence="3" key="1">
    <citation type="journal article" date="2021" name="Proc. Natl. Acad. Sci. U.S.A.">
        <title>A Catalog of Tens of Thousands of Viruses from Human Metagenomes Reveals Hidden Associations with Chronic Diseases.</title>
        <authorList>
            <person name="Tisza M.J."/>
            <person name="Buck C.B."/>
        </authorList>
    </citation>
    <scope>NUCLEOTIDE SEQUENCE</scope>
    <source>
        <strain evidence="3">CtsUe5</strain>
    </source>
</reference>
<dbReference type="GO" id="GO:0016787">
    <property type="term" value="F:hydrolase activity"/>
    <property type="evidence" value="ECO:0007669"/>
    <property type="project" value="UniProtKB-KW"/>
</dbReference>
<proteinExistence type="predicted"/>
<dbReference type="InterPro" id="IPR006935">
    <property type="entry name" value="Helicase/UvrB_N"/>
</dbReference>
<keyword evidence="1" id="KW-0378">Hydrolase</keyword>
<protein>
    <submittedName>
        <fullName evidence="3">Chromatin remodeling complex ATPase</fullName>
    </submittedName>
</protein>
<accession>A0A8S5S5Y2</accession>
<dbReference type="InterPro" id="IPR027417">
    <property type="entry name" value="P-loop_NTPase"/>
</dbReference>
<evidence type="ECO:0000259" key="2">
    <source>
        <dbReference type="SMART" id="SM00487"/>
    </source>
</evidence>
<dbReference type="SUPFAM" id="SSF52540">
    <property type="entry name" value="P-loop containing nucleoside triphosphate hydrolases"/>
    <property type="match status" value="2"/>
</dbReference>
<evidence type="ECO:0000256" key="1">
    <source>
        <dbReference type="ARBA" id="ARBA00022801"/>
    </source>
</evidence>
<evidence type="ECO:0000313" key="3">
    <source>
        <dbReference type="EMBL" id="DAF46344.1"/>
    </source>
</evidence>
<sequence>MNYNEYLKNERPYQEYGCNFLLERKHACLFYKPGKGKTYPVIKAVREIEAAKKRDIKVLVLSTAAAIKMMWLVDIAPQKIMPTQTEYMSFTKAIQDKVKPVLLKTLWDVIIIDECHHIKAHNSKISKLVYYLTKKCEYVFGLTGTPRGNSDIDIYCQFHNMNISGWGDISYTSFITNCCDIDTKFIRGIAIKTPTAINKKYKGGFEKNVAMYSQRKDYDESDDMPELNINVVRLPFTPSKEYLQVEQGVLQMSDYETTLNKLTAICKLQQLANGFVYITDEYDEEKRTFKLDGKNLKHDWLRNNLKDNSVIVYRYAEDYNQLCKLISEMNITHTNSVADFKRGEASILLLQCSQSESFNLQNCANLIFYTMDYSFINFDQMLHRVYRMGQKEQVTITVLINEGSIETKIWNAVDTKQTLSQLFYAIKGEV</sequence>
<feature type="domain" description="Helicase ATP-binding" evidence="2">
    <location>
        <begin position="6"/>
        <end position="174"/>
    </location>
</feature>
<dbReference type="GO" id="GO:0006281">
    <property type="term" value="P:DNA repair"/>
    <property type="evidence" value="ECO:0007669"/>
    <property type="project" value="TreeGrafter"/>
</dbReference>
<dbReference type="EMBL" id="BK032536">
    <property type="protein sequence ID" value="DAF46344.1"/>
    <property type="molecule type" value="Genomic_DNA"/>
</dbReference>
<dbReference type="InterPro" id="IPR014001">
    <property type="entry name" value="Helicase_ATP-bd"/>
</dbReference>